<proteinExistence type="predicted"/>
<sequence>MAKGRNAQIVIQNMELLKYKESLHAKENKKKDDRTVLFPGGHGRHLTEPEFTEQLSEQSERKEAEAVEKNKRKDERATQKKVKADAEEEWKVIQAEHQKAMDDWKAECERLQSENVRVKDLPPRPKCPLKPKRMPEGVVAVAEAKEYAEAASEDNASDTD</sequence>
<dbReference type="GeneID" id="38782821"/>
<comment type="caution">
    <text evidence="2">The sequence shown here is derived from an EMBL/GenBank/DDBJ whole genome shotgun (WGS) entry which is preliminary data.</text>
</comment>
<accession>A0A401GVW6</accession>
<dbReference type="OrthoDB" id="3269297at2759"/>
<feature type="region of interest" description="Disordered" evidence="1">
    <location>
        <begin position="28"/>
        <end position="86"/>
    </location>
</feature>
<protein>
    <submittedName>
        <fullName evidence="2">Uncharacterized protein</fullName>
    </submittedName>
</protein>
<dbReference type="RefSeq" id="XP_027616817.1">
    <property type="nucleotide sequence ID" value="XM_027761016.1"/>
</dbReference>
<feature type="compositionally biased region" description="Basic and acidic residues" evidence="1">
    <location>
        <begin position="58"/>
        <end position="86"/>
    </location>
</feature>
<dbReference type="AlphaFoldDB" id="A0A401GVW6"/>
<dbReference type="Proteomes" id="UP000287166">
    <property type="component" value="Unassembled WGS sequence"/>
</dbReference>
<organism evidence="2 3">
    <name type="scientific">Sparassis crispa</name>
    <dbReference type="NCBI Taxonomy" id="139825"/>
    <lineage>
        <taxon>Eukaryota</taxon>
        <taxon>Fungi</taxon>
        <taxon>Dikarya</taxon>
        <taxon>Basidiomycota</taxon>
        <taxon>Agaricomycotina</taxon>
        <taxon>Agaricomycetes</taxon>
        <taxon>Polyporales</taxon>
        <taxon>Sparassidaceae</taxon>
        <taxon>Sparassis</taxon>
    </lineage>
</organism>
<dbReference type="InParanoid" id="A0A401GVW6"/>
<name>A0A401GVW6_9APHY</name>
<dbReference type="EMBL" id="BFAD01000008">
    <property type="protein sequence ID" value="GBE85904.1"/>
    <property type="molecule type" value="Genomic_DNA"/>
</dbReference>
<evidence type="ECO:0000313" key="2">
    <source>
        <dbReference type="EMBL" id="GBE85904.1"/>
    </source>
</evidence>
<evidence type="ECO:0000313" key="3">
    <source>
        <dbReference type="Proteomes" id="UP000287166"/>
    </source>
</evidence>
<evidence type="ECO:0000256" key="1">
    <source>
        <dbReference type="SAM" id="MobiDB-lite"/>
    </source>
</evidence>
<gene>
    <name evidence="2" type="ORF">SCP_0804280</name>
</gene>
<keyword evidence="3" id="KW-1185">Reference proteome</keyword>
<reference evidence="2 3" key="1">
    <citation type="journal article" date="2018" name="Sci. Rep.">
        <title>Genome sequence of the cauliflower mushroom Sparassis crispa (Hanabiratake) and its association with beneficial usage.</title>
        <authorList>
            <person name="Kiyama R."/>
            <person name="Furutani Y."/>
            <person name="Kawaguchi K."/>
            <person name="Nakanishi T."/>
        </authorList>
    </citation>
    <scope>NUCLEOTIDE SEQUENCE [LARGE SCALE GENOMIC DNA]</scope>
</reference>